<dbReference type="EC" id="2.7.13.3" evidence="2"/>
<keyword evidence="7" id="KW-0812">Transmembrane</keyword>
<dbReference type="PRINTS" id="PR00344">
    <property type="entry name" value="BCTRLSENSOR"/>
</dbReference>
<dbReference type="PANTHER" id="PTHR43711:SF26">
    <property type="entry name" value="SENSOR HISTIDINE KINASE RCSC"/>
    <property type="match status" value="1"/>
</dbReference>
<keyword evidence="6" id="KW-0902">Two-component regulatory system</keyword>
<dbReference type="Pfam" id="PF02518">
    <property type="entry name" value="HATPase_c"/>
    <property type="match status" value="1"/>
</dbReference>
<name>X5MP12_9HYPH</name>
<dbReference type="EMBL" id="HG966617">
    <property type="protein sequence ID" value="CDO60736.1"/>
    <property type="molecule type" value="Genomic_DNA"/>
</dbReference>
<dbReference type="Pfam" id="PF00512">
    <property type="entry name" value="HisKA"/>
    <property type="match status" value="1"/>
</dbReference>
<evidence type="ECO:0000256" key="4">
    <source>
        <dbReference type="ARBA" id="ARBA00022679"/>
    </source>
</evidence>
<dbReference type="GO" id="GO:0000155">
    <property type="term" value="F:phosphorelay sensor kinase activity"/>
    <property type="evidence" value="ECO:0007669"/>
    <property type="project" value="InterPro"/>
</dbReference>
<gene>
    <name evidence="9" type="ORF">BN1012_Phect2523</name>
</gene>
<dbReference type="InterPro" id="IPR003594">
    <property type="entry name" value="HATPase_dom"/>
</dbReference>
<dbReference type="Gene3D" id="1.10.287.130">
    <property type="match status" value="1"/>
</dbReference>
<dbReference type="KEGG" id="pect:BN1012_Phect2523"/>
<dbReference type="InterPro" id="IPR003661">
    <property type="entry name" value="HisK_dim/P_dom"/>
</dbReference>
<dbReference type="InterPro" id="IPR036097">
    <property type="entry name" value="HisK_dim/P_sf"/>
</dbReference>
<keyword evidence="7" id="KW-0472">Membrane</keyword>
<evidence type="ECO:0000256" key="6">
    <source>
        <dbReference type="ARBA" id="ARBA00023012"/>
    </source>
</evidence>
<evidence type="ECO:0000313" key="9">
    <source>
        <dbReference type="EMBL" id="CDO60736.1"/>
    </source>
</evidence>
<evidence type="ECO:0000256" key="7">
    <source>
        <dbReference type="SAM" id="Phobius"/>
    </source>
</evidence>
<dbReference type="CDD" id="cd00082">
    <property type="entry name" value="HisKA"/>
    <property type="match status" value="1"/>
</dbReference>
<sequence>MMAGVAGILVFWTTPLAAALWFVVTAGSYVAFYYVAKAKQPPANQPEAFERWSKTVVRLNLFSELSWASMVLWFWVPGDVLNNAFLLGVMAAHLAMAVGHSSIYLPLMYSSLFVPAAALVFRPVLSGDPLLMAVGCVAAVYTYFLYSMAKGINKTSTDMLTLRDEKDALIAKLETEKTTAEHARTEAEEASQTKSAFLASISHELRTPLNAIIGFSDVMRGETFGELGHDNYKQYAEDIHGSGRHLLSLIDDVLDLARIEAGRLELTEEPVDLSEVARECARMIEIPAEKRGISLVLDVPKHHPRILADNRAVRQLWLNLMSNALKFTDDGGRLTLFANIQSDGSIAFGVDDTGCGMDDDELARVMEAFAQGNSKSRTGERGTGLGLAIVNGLVHAHGGFLDLQSAVGHGTRATAVLPRARLIQNELQPVRDIA</sequence>
<accession>X5MP12</accession>
<proteinExistence type="predicted"/>
<evidence type="ECO:0000313" key="10">
    <source>
        <dbReference type="Proteomes" id="UP000032160"/>
    </source>
</evidence>
<feature type="transmembrane region" description="Helical" evidence="7">
    <location>
        <begin position="106"/>
        <end position="124"/>
    </location>
</feature>
<dbReference type="Gene3D" id="3.30.565.10">
    <property type="entry name" value="Histidine kinase-like ATPase, C-terminal domain"/>
    <property type="match status" value="1"/>
</dbReference>
<protein>
    <recommendedName>
        <fullName evidence="2">histidine kinase</fullName>
        <ecNumber evidence="2">2.7.13.3</ecNumber>
    </recommendedName>
</protein>
<evidence type="ECO:0000256" key="5">
    <source>
        <dbReference type="ARBA" id="ARBA00022777"/>
    </source>
</evidence>
<dbReference type="PANTHER" id="PTHR43711">
    <property type="entry name" value="TWO-COMPONENT HISTIDINE KINASE"/>
    <property type="match status" value="1"/>
</dbReference>
<dbReference type="HOGENOM" id="CLU_000445_114_75_5"/>
<comment type="catalytic activity">
    <reaction evidence="1">
        <text>ATP + protein L-histidine = ADP + protein N-phospho-L-histidine.</text>
        <dbReference type="EC" id="2.7.13.3"/>
    </reaction>
</comment>
<reference evidence="9 10" key="1">
    <citation type="journal article" date="2014" name="Front. Genet.">
        <title>Genome and metabolic network of "Candidatus Phaeomarinobacter ectocarpi" Ec32, a new candidate genus of Alphaproteobacteria frequently associated with brown algae.</title>
        <authorList>
            <person name="Dittami S.M."/>
            <person name="Barbeyron T."/>
            <person name="Boyen C."/>
            <person name="Cambefort J."/>
            <person name="Collet G."/>
            <person name="Delage L."/>
            <person name="Gobet A."/>
            <person name="Groisillier A."/>
            <person name="Leblanc C."/>
            <person name="Michel G."/>
            <person name="Scornet D."/>
            <person name="Siegel A."/>
            <person name="Tapia J.E."/>
            <person name="Tonon T."/>
        </authorList>
    </citation>
    <scope>NUCLEOTIDE SEQUENCE [LARGE SCALE GENOMIC DNA]</scope>
    <source>
        <strain evidence="9 10">Ec32</strain>
    </source>
</reference>
<dbReference type="STRING" id="1458461.BN1012_Phect2523"/>
<organism evidence="9 10">
    <name type="scientific">Candidatus Phaeomarinibacter ectocarpi</name>
    <dbReference type="NCBI Taxonomy" id="1458461"/>
    <lineage>
        <taxon>Bacteria</taxon>
        <taxon>Pseudomonadati</taxon>
        <taxon>Pseudomonadota</taxon>
        <taxon>Alphaproteobacteria</taxon>
        <taxon>Hyphomicrobiales</taxon>
        <taxon>Parvibaculaceae</taxon>
        <taxon>Candidatus Phaeomarinibacter</taxon>
    </lineage>
</organism>
<evidence type="ECO:0000259" key="8">
    <source>
        <dbReference type="PROSITE" id="PS50109"/>
    </source>
</evidence>
<evidence type="ECO:0000256" key="3">
    <source>
        <dbReference type="ARBA" id="ARBA00022553"/>
    </source>
</evidence>
<evidence type="ECO:0000256" key="1">
    <source>
        <dbReference type="ARBA" id="ARBA00000085"/>
    </source>
</evidence>
<feature type="transmembrane region" description="Helical" evidence="7">
    <location>
        <begin position="6"/>
        <end position="35"/>
    </location>
</feature>
<dbReference type="InterPro" id="IPR004358">
    <property type="entry name" value="Sig_transdc_His_kin-like_C"/>
</dbReference>
<dbReference type="InterPro" id="IPR050736">
    <property type="entry name" value="Sensor_HK_Regulatory"/>
</dbReference>
<dbReference type="InterPro" id="IPR036890">
    <property type="entry name" value="HATPase_C_sf"/>
</dbReference>
<dbReference type="SUPFAM" id="SSF47384">
    <property type="entry name" value="Homodimeric domain of signal transducing histidine kinase"/>
    <property type="match status" value="1"/>
</dbReference>
<dbReference type="SMART" id="SM00387">
    <property type="entry name" value="HATPase_c"/>
    <property type="match status" value="1"/>
</dbReference>
<dbReference type="Proteomes" id="UP000032160">
    <property type="component" value="Chromosome I"/>
</dbReference>
<dbReference type="SMART" id="SM00388">
    <property type="entry name" value="HisKA"/>
    <property type="match status" value="1"/>
</dbReference>
<keyword evidence="4" id="KW-0808">Transferase</keyword>
<feature type="transmembrane region" description="Helical" evidence="7">
    <location>
        <begin position="130"/>
        <end position="149"/>
    </location>
</feature>
<evidence type="ECO:0000256" key="2">
    <source>
        <dbReference type="ARBA" id="ARBA00012438"/>
    </source>
</evidence>
<dbReference type="InterPro" id="IPR005467">
    <property type="entry name" value="His_kinase_dom"/>
</dbReference>
<dbReference type="AlphaFoldDB" id="X5MP12"/>
<feature type="transmembrane region" description="Helical" evidence="7">
    <location>
        <begin position="81"/>
        <end position="99"/>
    </location>
</feature>
<keyword evidence="3" id="KW-0597">Phosphoprotein</keyword>
<feature type="domain" description="Histidine kinase" evidence="8">
    <location>
        <begin position="200"/>
        <end position="421"/>
    </location>
</feature>
<dbReference type="PROSITE" id="PS50109">
    <property type="entry name" value="HIS_KIN"/>
    <property type="match status" value="1"/>
</dbReference>
<keyword evidence="7" id="KW-1133">Transmembrane helix</keyword>
<dbReference type="SUPFAM" id="SSF55874">
    <property type="entry name" value="ATPase domain of HSP90 chaperone/DNA topoisomerase II/histidine kinase"/>
    <property type="match status" value="1"/>
</dbReference>
<keyword evidence="5 9" id="KW-0418">Kinase</keyword>
<keyword evidence="10" id="KW-1185">Reference proteome</keyword>